<accession>A0AAV7RK10</accession>
<proteinExistence type="predicted"/>
<protein>
    <submittedName>
        <fullName evidence="1">Uncharacterized protein</fullName>
    </submittedName>
</protein>
<name>A0AAV7RK10_PLEWA</name>
<evidence type="ECO:0000313" key="2">
    <source>
        <dbReference type="Proteomes" id="UP001066276"/>
    </source>
</evidence>
<dbReference type="AlphaFoldDB" id="A0AAV7RK10"/>
<gene>
    <name evidence="1" type="ORF">NDU88_005903</name>
</gene>
<dbReference type="Proteomes" id="UP001066276">
    <property type="component" value="Chromosome 5"/>
</dbReference>
<comment type="caution">
    <text evidence="1">The sequence shown here is derived from an EMBL/GenBank/DDBJ whole genome shotgun (WGS) entry which is preliminary data.</text>
</comment>
<evidence type="ECO:0000313" key="1">
    <source>
        <dbReference type="EMBL" id="KAJ1153141.1"/>
    </source>
</evidence>
<sequence>TTVLAVASRPPGRMPPFSAVLLSRGCADFFWHFTAFGGVTADSAIPLGPL</sequence>
<reference evidence="1" key="1">
    <citation type="journal article" date="2022" name="bioRxiv">
        <title>Sequencing and chromosome-scale assembly of the giantPleurodeles waltlgenome.</title>
        <authorList>
            <person name="Brown T."/>
            <person name="Elewa A."/>
            <person name="Iarovenko S."/>
            <person name="Subramanian E."/>
            <person name="Araus A.J."/>
            <person name="Petzold A."/>
            <person name="Susuki M."/>
            <person name="Suzuki K.-i.T."/>
            <person name="Hayashi T."/>
            <person name="Toyoda A."/>
            <person name="Oliveira C."/>
            <person name="Osipova E."/>
            <person name="Leigh N.D."/>
            <person name="Simon A."/>
            <person name="Yun M.H."/>
        </authorList>
    </citation>
    <scope>NUCLEOTIDE SEQUENCE</scope>
    <source>
        <strain evidence="1">20211129_DDA</strain>
        <tissue evidence="1">Liver</tissue>
    </source>
</reference>
<organism evidence="1 2">
    <name type="scientific">Pleurodeles waltl</name>
    <name type="common">Iberian ribbed newt</name>
    <dbReference type="NCBI Taxonomy" id="8319"/>
    <lineage>
        <taxon>Eukaryota</taxon>
        <taxon>Metazoa</taxon>
        <taxon>Chordata</taxon>
        <taxon>Craniata</taxon>
        <taxon>Vertebrata</taxon>
        <taxon>Euteleostomi</taxon>
        <taxon>Amphibia</taxon>
        <taxon>Batrachia</taxon>
        <taxon>Caudata</taxon>
        <taxon>Salamandroidea</taxon>
        <taxon>Salamandridae</taxon>
        <taxon>Pleurodelinae</taxon>
        <taxon>Pleurodeles</taxon>
    </lineage>
</organism>
<dbReference type="EMBL" id="JANPWB010000009">
    <property type="protein sequence ID" value="KAJ1153141.1"/>
    <property type="molecule type" value="Genomic_DNA"/>
</dbReference>
<feature type="non-terminal residue" evidence="1">
    <location>
        <position position="1"/>
    </location>
</feature>
<keyword evidence="2" id="KW-1185">Reference proteome</keyword>